<reference evidence="3" key="1">
    <citation type="submission" date="2023-06" db="EMBL/GenBank/DDBJ databases">
        <title>Sysu t00192.</title>
        <authorList>
            <person name="Gao L."/>
            <person name="Fang B.-Z."/>
            <person name="Li W.-J."/>
        </authorList>
    </citation>
    <scope>NUCLEOTIDE SEQUENCE</scope>
    <source>
        <strain evidence="3">SYSU T00192</strain>
    </source>
</reference>
<sequence>MTESMEPAHGLPVAGWYVDPLDAGVLRYWDGAAWTAHARPVEDEPEPERAPKHRLGLAAVLGIIASTALLGVALVAIAALAQREAMAADDATDRVVVETTTAQTAAEPAAPSGRTLAKRARRDLEELGVTVVTAFADRPDATVDVTQVDGDYVVLADGTEYARIEVAEGVELGDFVAGGADSFCVWVTTPANGKVAHWSPLDVADEDGRVDRSGGCADVVR</sequence>
<evidence type="ECO:0000313" key="4">
    <source>
        <dbReference type="Proteomes" id="UP001172728"/>
    </source>
</evidence>
<evidence type="ECO:0000313" key="3">
    <source>
        <dbReference type="EMBL" id="MDN4475738.1"/>
    </source>
</evidence>
<keyword evidence="4" id="KW-1185">Reference proteome</keyword>
<feature type="domain" description="DUF2510" evidence="2">
    <location>
        <begin position="14"/>
        <end position="45"/>
    </location>
</feature>
<gene>
    <name evidence="3" type="ORF">QQX09_07705</name>
</gene>
<comment type="caution">
    <text evidence="3">The sequence shown here is derived from an EMBL/GenBank/DDBJ whole genome shotgun (WGS) entry which is preliminary data.</text>
</comment>
<dbReference type="InterPro" id="IPR018929">
    <property type="entry name" value="DUF2510"/>
</dbReference>
<proteinExistence type="predicted"/>
<evidence type="ECO:0000256" key="1">
    <source>
        <dbReference type="SAM" id="Phobius"/>
    </source>
</evidence>
<accession>A0ABT8G9B6</accession>
<keyword evidence="1" id="KW-0472">Membrane</keyword>
<evidence type="ECO:0000259" key="2">
    <source>
        <dbReference type="Pfam" id="PF10708"/>
    </source>
</evidence>
<organism evidence="3 4">
    <name type="scientific">Demequina litoralis</name>
    <dbReference type="NCBI Taxonomy" id="3051660"/>
    <lineage>
        <taxon>Bacteria</taxon>
        <taxon>Bacillati</taxon>
        <taxon>Actinomycetota</taxon>
        <taxon>Actinomycetes</taxon>
        <taxon>Micrococcales</taxon>
        <taxon>Demequinaceae</taxon>
        <taxon>Demequina</taxon>
    </lineage>
</organism>
<dbReference type="EMBL" id="JAUHPW010000005">
    <property type="protein sequence ID" value="MDN4475738.1"/>
    <property type="molecule type" value="Genomic_DNA"/>
</dbReference>
<name>A0ABT8G9B6_9MICO</name>
<dbReference type="RefSeq" id="WP_301133098.1">
    <property type="nucleotide sequence ID" value="NZ_JAUHPW010000005.1"/>
</dbReference>
<keyword evidence="1" id="KW-1133">Transmembrane helix</keyword>
<keyword evidence="1" id="KW-0812">Transmembrane</keyword>
<protein>
    <submittedName>
        <fullName evidence="3">DUF2510 domain-containing protein</fullName>
    </submittedName>
</protein>
<dbReference type="Proteomes" id="UP001172728">
    <property type="component" value="Unassembled WGS sequence"/>
</dbReference>
<dbReference type="Pfam" id="PF10708">
    <property type="entry name" value="DUF2510"/>
    <property type="match status" value="1"/>
</dbReference>
<feature type="transmembrane region" description="Helical" evidence="1">
    <location>
        <begin position="55"/>
        <end position="81"/>
    </location>
</feature>